<name>A0ABS8Q105_9BURK</name>
<sequence>MTQEHSSTQPALEGVLPILPTIFTEQGEVDEAGMRRVLDYTIDSGASGIVFPGLASEYDMLTKEERLHLTARVGSWVDGRIDFVVGASARTTDDAAAYALAGSRAGASAAMILTPHGMAEDLDAMAAFFRDVHSASGIDIMLQNAPAPMGIGLALDRVAALAREVPGIRYVKEEAPPSGQRITELSDLAGDALDAVFGGAGARYVIDELTRGAKGTMPACEITELHVAMHRRFVEGDQAGARELFERTLPLLNMQAIFRWRLTKAVLQRRGLIDSAFTRAKGPALDRFDLIELDALLHRLADLLPFVKAAA</sequence>
<dbReference type="RefSeq" id="WP_231056741.1">
    <property type="nucleotide sequence ID" value="NZ_JAJNOC010000001.1"/>
</dbReference>
<evidence type="ECO:0000256" key="3">
    <source>
        <dbReference type="PIRNR" id="PIRNR001365"/>
    </source>
</evidence>
<evidence type="ECO:0000313" key="4">
    <source>
        <dbReference type="EMBL" id="MCD2515434.1"/>
    </source>
</evidence>
<dbReference type="EMBL" id="JAJNOC010000001">
    <property type="protein sequence ID" value="MCD2515434.1"/>
    <property type="molecule type" value="Genomic_DNA"/>
</dbReference>
<dbReference type="Pfam" id="PF00701">
    <property type="entry name" value="DHDPS"/>
    <property type="match status" value="1"/>
</dbReference>
<proteinExistence type="inferred from homology"/>
<dbReference type="InterPro" id="IPR013785">
    <property type="entry name" value="Aldolase_TIM"/>
</dbReference>
<accession>A0ABS8Q105</accession>
<dbReference type="PANTHER" id="PTHR12128">
    <property type="entry name" value="DIHYDRODIPICOLINATE SYNTHASE"/>
    <property type="match status" value="1"/>
</dbReference>
<dbReference type="SMART" id="SM01130">
    <property type="entry name" value="DHDPS"/>
    <property type="match status" value="1"/>
</dbReference>
<keyword evidence="2 3" id="KW-0456">Lyase</keyword>
<evidence type="ECO:0000313" key="5">
    <source>
        <dbReference type="Proteomes" id="UP001179361"/>
    </source>
</evidence>
<dbReference type="InterPro" id="IPR002220">
    <property type="entry name" value="DapA-like"/>
</dbReference>
<dbReference type="Gene3D" id="3.20.20.70">
    <property type="entry name" value="Aldolase class I"/>
    <property type="match status" value="1"/>
</dbReference>
<evidence type="ECO:0000256" key="2">
    <source>
        <dbReference type="ARBA" id="ARBA00023239"/>
    </source>
</evidence>
<gene>
    <name evidence="4" type="ORF">LQ564_03805</name>
</gene>
<comment type="caution">
    <text evidence="4">The sequence shown here is derived from an EMBL/GenBank/DDBJ whole genome shotgun (WGS) entry which is preliminary data.</text>
</comment>
<dbReference type="SUPFAM" id="SSF51569">
    <property type="entry name" value="Aldolase"/>
    <property type="match status" value="1"/>
</dbReference>
<protein>
    <submittedName>
        <fullName evidence="4">Dihydrodipicolinate synthase family protein</fullName>
    </submittedName>
</protein>
<reference evidence="4" key="1">
    <citation type="submission" date="2021-11" db="EMBL/GenBank/DDBJ databases">
        <title>The complete genome of Massilia sp sp. G4R7.</title>
        <authorList>
            <person name="Liu L."/>
            <person name="Yue J."/>
            <person name="Yuan J."/>
            <person name="Yang F."/>
            <person name="Li L."/>
        </authorList>
    </citation>
    <scope>NUCLEOTIDE SEQUENCE</scope>
    <source>
        <strain evidence="4">G4R7</strain>
    </source>
</reference>
<dbReference type="PANTHER" id="PTHR12128:SF66">
    <property type="entry name" value="4-HYDROXY-2-OXOGLUTARATE ALDOLASE, MITOCHONDRIAL"/>
    <property type="match status" value="1"/>
</dbReference>
<dbReference type="CDD" id="cd00408">
    <property type="entry name" value="DHDPS-like"/>
    <property type="match status" value="1"/>
</dbReference>
<evidence type="ECO:0000256" key="1">
    <source>
        <dbReference type="ARBA" id="ARBA00007592"/>
    </source>
</evidence>
<organism evidence="4 5">
    <name type="scientific">Massilia phyllostachyos</name>
    <dbReference type="NCBI Taxonomy" id="2898585"/>
    <lineage>
        <taxon>Bacteria</taxon>
        <taxon>Pseudomonadati</taxon>
        <taxon>Pseudomonadota</taxon>
        <taxon>Betaproteobacteria</taxon>
        <taxon>Burkholderiales</taxon>
        <taxon>Oxalobacteraceae</taxon>
        <taxon>Telluria group</taxon>
        <taxon>Massilia</taxon>
    </lineage>
</organism>
<comment type="similarity">
    <text evidence="1 3">Belongs to the DapA family.</text>
</comment>
<dbReference type="PIRSF" id="PIRSF001365">
    <property type="entry name" value="DHDPS"/>
    <property type="match status" value="1"/>
</dbReference>
<dbReference type="Proteomes" id="UP001179361">
    <property type="component" value="Unassembled WGS sequence"/>
</dbReference>
<keyword evidence="5" id="KW-1185">Reference proteome</keyword>